<accession>A0ABQ2WN94</accession>
<sequence>MEDKIISDFDESLANEAGVKIAIRVRYLGHDKNENRALVSEYVIPGFYFEVAEGIIAGSDRGEFGGDLFFIDRNKKVLKLADINVQDIFKFGSSYVVVSGLDHLGFEYGKLHLLNFSEGKPIFELFFNLTGSPKKLIRINSDSLLLKFRRNSYLFNIKGILSRVACE</sequence>
<organism evidence="1 2">
    <name type="scientific">Alishewanella tabrizica</name>
    <dbReference type="NCBI Taxonomy" id="671278"/>
    <lineage>
        <taxon>Bacteria</taxon>
        <taxon>Pseudomonadati</taxon>
        <taxon>Pseudomonadota</taxon>
        <taxon>Gammaproteobacteria</taxon>
        <taxon>Alteromonadales</taxon>
        <taxon>Alteromonadaceae</taxon>
        <taxon>Alishewanella</taxon>
    </lineage>
</organism>
<evidence type="ECO:0000313" key="2">
    <source>
        <dbReference type="Proteomes" id="UP000634667"/>
    </source>
</evidence>
<dbReference type="EMBL" id="BMYR01000008">
    <property type="protein sequence ID" value="GGW63998.1"/>
    <property type="molecule type" value="Genomic_DNA"/>
</dbReference>
<protein>
    <submittedName>
        <fullName evidence="1">Uncharacterized protein</fullName>
    </submittedName>
</protein>
<proteinExistence type="predicted"/>
<keyword evidence="2" id="KW-1185">Reference proteome</keyword>
<evidence type="ECO:0000313" key="1">
    <source>
        <dbReference type="EMBL" id="GGW63998.1"/>
    </source>
</evidence>
<dbReference type="Proteomes" id="UP000634667">
    <property type="component" value="Unassembled WGS sequence"/>
</dbReference>
<comment type="caution">
    <text evidence="1">The sequence shown here is derived from an EMBL/GenBank/DDBJ whole genome shotgun (WGS) entry which is preliminary data.</text>
</comment>
<name>A0ABQ2WN94_9ALTE</name>
<gene>
    <name evidence="1" type="ORF">GCM10008111_19820</name>
</gene>
<reference evidence="2" key="1">
    <citation type="journal article" date="2019" name="Int. J. Syst. Evol. Microbiol.">
        <title>The Global Catalogue of Microorganisms (GCM) 10K type strain sequencing project: providing services to taxonomists for standard genome sequencing and annotation.</title>
        <authorList>
            <consortium name="The Broad Institute Genomics Platform"/>
            <consortium name="The Broad Institute Genome Sequencing Center for Infectious Disease"/>
            <person name="Wu L."/>
            <person name="Ma J."/>
        </authorList>
    </citation>
    <scope>NUCLEOTIDE SEQUENCE [LARGE SCALE GENOMIC DNA]</scope>
    <source>
        <strain evidence="2">KCTC 23723</strain>
    </source>
</reference>